<evidence type="ECO:0000256" key="1">
    <source>
        <dbReference type="SAM" id="Phobius"/>
    </source>
</evidence>
<evidence type="ECO:0000313" key="3">
    <source>
        <dbReference type="Proteomes" id="UP000308652"/>
    </source>
</evidence>
<dbReference type="AlphaFoldDB" id="A0A5C3M4V4"/>
<name>A0A5C3M4V4_9AGAR</name>
<dbReference type="InterPro" id="IPR009571">
    <property type="entry name" value="SUR7/Rim9-like_fungi"/>
</dbReference>
<dbReference type="Proteomes" id="UP000308652">
    <property type="component" value="Unassembled WGS sequence"/>
</dbReference>
<dbReference type="PANTHER" id="PTHR28013">
    <property type="entry name" value="PROTEIN DCV1-RELATED"/>
    <property type="match status" value="1"/>
</dbReference>
<proteinExistence type="predicted"/>
<dbReference type="InterPro" id="IPR051380">
    <property type="entry name" value="pH-response_reg_palI/RIM9"/>
</dbReference>
<sequence>MMFNDPSTPWAERNGAVAWLRKHSIFLVLITTFIAFLLLTLTSFSLPLTKSLYFLHASQAGGVRFGIWGWCLETDPICINPLHLGYTWEPQIGNTITKALVLYPLAAILSLLALVALIPIHRHRTIRTDRVFAVFAIIAFVISLLAFMFMIGIWGAAKSRFEKAGFKAGYGPLALNPNIGIQKLK</sequence>
<dbReference type="Pfam" id="PF06687">
    <property type="entry name" value="SUR7"/>
    <property type="match status" value="1"/>
</dbReference>
<reference evidence="2 3" key="1">
    <citation type="journal article" date="2019" name="Nat. Ecol. Evol.">
        <title>Megaphylogeny resolves global patterns of mushroom evolution.</title>
        <authorList>
            <person name="Varga T."/>
            <person name="Krizsan K."/>
            <person name="Foldi C."/>
            <person name="Dima B."/>
            <person name="Sanchez-Garcia M."/>
            <person name="Sanchez-Ramirez S."/>
            <person name="Szollosi G.J."/>
            <person name="Szarkandi J.G."/>
            <person name="Papp V."/>
            <person name="Albert L."/>
            <person name="Andreopoulos W."/>
            <person name="Angelini C."/>
            <person name="Antonin V."/>
            <person name="Barry K.W."/>
            <person name="Bougher N.L."/>
            <person name="Buchanan P."/>
            <person name="Buyck B."/>
            <person name="Bense V."/>
            <person name="Catcheside P."/>
            <person name="Chovatia M."/>
            <person name="Cooper J."/>
            <person name="Damon W."/>
            <person name="Desjardin D."/>
            <person name="Finy P."/>
            <person name="Geml J."/>
            <person name="Haridas S."/>
            <person name="Hughes K."/>
            <person name="Justo A."/>
            <person name="Karasinski D."/>
            <person name="Kautmanova I."/>
            <person name="Kiss B."/>
            <person name="Kocsube S."/>
            <person name="Kotiranta H."/>
            <person name="LaButti K.M."/>
            <person name="Lechner B.E."/>
            <person name="Liimatainen K."/>
            <person name="Lipzen A."/>
            <person name="Lukacs Z."/>
            <person name="Mihaltcheva S."/>
            <person name="Morgado L.N."/>
            <person name="Niskanen T."/>
            <person name="Noordeloos M.E."/>
            <person name="Ohm R.A."/>
            <person name="Ortiz-Santana B."/>
            <person name="Ovrebo C."/>
            <person name="Racz N."/>
            <person name="Riley R."/>
            <person name="Savchenko A."/>
            <person name="Shiryaev A."/>
            <person name="Soop K."/>
            <person name="Spirin V."/>
            <person name="Szebenyi C."/>
            <person name="Tomsovsky M."/>
            <person name="Tulloss R.E."/>
            <person name="Uehling J."/>
            <person name="Grigoriev I.V."/>
            <person name="Vagvolgyi C."/>
            <person name="Papp T."/>
            <person name="Martin F.M."/>
            <person name="Miettinen O."/>
            <person name="Hibbett D.S."/>
            <person name="Nagy L.G."/>
        </authorList>
    </citation>
    <scope>NUCLEOTIDE SEQUENCE [LARGE SCALE GENOMIC DNA]</scope>
    <source>
        <strain evidence="2 3">CBS 166.37</strain>
    </source>
</reference>
<organism evidence="2 3">
    <name type="scientific">Crucibulum laeve</name>
    <dbReference type="NCBI Taxonomy" id="68775"/>
    <lineage>
        <taxon>Eukaryota</taxon>
        <taxon>Fungi</taxon>
        <taxon>Dikarya</taxon>
        <taxon>Basidiomycota</taxon>
        <taxon>Agaricomycotina</taxon>
        <taxon>Agaricomycetes</taxon>
        <taxon>Agaricomycetidae</taxon>
        <taxon>Agaricales</taxon>
        <taxon>Agaricineae</taxon>
        <taxon>Nidulariaceae</taxon>
        <taxon>Crucibulum</taxon>
    </lineage>
</organism>
<feature type="transmembrane region" description="Helical" evidence="1">
    <location>
        <begin position="25"/>
        <end position="46"/>
    </location>
</feature>
<accession>A0A5C3M4V4</accession>
<protein>
    <recommendedName>
        <fullName evidence="4">SUR7/PalI family-domain-containing protein</fullName>
    </recommendedName>
</protein>
<dbReference type="GO" id="GO:0005886">
    <property type="term" value="C:plasma membrane"/>
    <property type="evidence" value="ECO:0007669"/>
    <property type="project" value="InterPro"/>
</dbReference>
<keyword evidence="1" id="KW-0472">Membrane</keyword>
<dbReference type="OrthoDB" id="2589196at2759"/>
<keyword evidence="3" id="KW-1185">Reference proteome</keyword>
<dbReference type="GO" id="GO:0035838">
    <property type="term" value="C:growing cell tip"/>
    <property type="evidence" value="ECO:0007669"/>
    <property type="project" value="TreeGrafter"/>
</dbReference>
<feature type="transmembrane region" description="Helical" evidence="1">
    <location>
        <begin position="132"/>
        <end position="157"/>
    </location>
</feature>
<dbReference type="EMBL" id="ML213597">
    <property type="protein sequence ID" value="TFK40439.1"/>
    <property type="molecule type" value="Genomic_DNA"/>
</dbReference>
<gene>
    <name evidence="2" type="ORF">BDQ12DRAFT_497477</name>
</gene>
<feature type="transmembrane region" description="Helical" evidence="1">
    <location>
        <begin position="100"/>
        <end position="120"/>
    </location>
</feature>
<keyword evidence="1" id="KW-0812">Transmembrane</keyword>
<keyword evidence="1" id="KW-1133">Transmembrane helix</keyword>
<dbReference type="PANTHER" id="PTHR28013:SF4">
    <property type="entry name" value="MARVEL DOMAIN-CONTAINING PROTEIN"/>
    <property type="match status" value="1"/>
</dbReference>
<evidence type="ECO:0008006" key="4">
    <source>
        <dbReference type="Google" id="ProtNLM"/>
    </source>
</evidence>
<dbReference type="GO" id="GO:0032153">
    <property type="term" value="C:cell division site"/>
    <property type="evidence" value="ECO:0007669"/>
    <property type="project" value="TreeGrafter"/>
</dbReference>
<evidence type="ECO:0000313" key="2">
    <source>
        <dbReference type="EMBL" id="TFK40439.1"/>
    </source>
</evidence>